<feature type="transmembrane region" description="Helical" evidence="6">
    <location>
        <begin position="437"/>
        <end position="462"/>
    </location>
</feature>
<dbReference type="Pfam" id="PF01943">
    <property type="entry name" value="Polysacc_synt"/>
    <property type="match status" value="1"/>
</dbReference>
<dbReference type="GO" id="GO:0005886">
    <property type="term" value="C:plasma membrane"/>
    <property type="evidence" value="ECO:0007669"/>
    <property type="project" value="UniProtKB-SubCell"/>
</dbReference>
<feature type="transmembrane region" description="Helical" evidence="6">
    <location>
        <begin position="53"/>
        <end position="70"/>
    </location>
</feature>
<keyword evidence="8" id="KW-1185">Reference proteome</keyword>
<protein>
    <submittedName>
        <fullName evidence="7">Polysaccharide biosynthesis protein</fullName>
    </submittedName>
</protein>
<evidence type="ECO:0000256" key="4">
    <source>
        <dbReference type="ARBA" id="ARBA00022989"/>
    </source>
</evidence>
<feature type="transmembrane region" description="Helical" evidence="6">
    <location>
        <begin position="209"/>
        <end position="226"/>
    </location>
</feature>
<organism evidence="7 8">
    <name type="scientific">Virgibacillus massiliensis</name>
    <dbReference type="NCBI Taxonomy" id="1462526"/>
    <lineage>
        <taxon>Bacteria</taxon>
        <taxon>Bacillati</taxon>
        <taxon>Bacillota</taxon>
        <taxon>Bacilli</taxon>
        <taxon>Bacillales</taxon>
        <taxon>Bacillaceae</taxon>
        <taxon>Virgibacillus</taxon>
    </lineage>
</organism>
<evidence type="ECO:0000313" key="7">
    <source>
        <dbReference type="EMBL" id="CDQ38378.1"/>
    </source>
</evidence>
<dbReference type="RefSeq" id="WP_038242293.1">
    <property type="nucleotide sequence ID" value="NZ_BNER01000001.1"/>
</dbReference>
<feature type="transmembrane region" description="Helical" evidence="6">
    <location>
        <begin position="109"/>
        <end position="128"/>
    </location>
</feature>
<keyword evidence="2" id="KW-1003">Cell membrane</keyword>
<feature type="transmembrane region" description="Helical" evidence="6">
    <location>
        <begin position="322"/>
        <end position="341"/>
    </location>
</feature>
<feature type="transmembrane region" description="Helical" evidence="6">
    <location>
        <begin position="287"/>
        <end position="310"/>
    </location>
</feature>
<feature type="transmembrane region" description="Helical" evidence="6">
    <location>
        <begin position="170"/>
        <end position="189"/>
    </location>
</feature>
<feature type="transmembrane region" description="Helical" evidence="6">
    <location>
        <begin position="415"/>
        <end position="431"/>
    </location>
</feature>
<dbReference type="STRING" id="1462526.BN990_00648"/>
<feature type="transmembrane region" description="Helical" evidence="6">
    <location>
        <begin position="353"/>
        <end position="372"/>
    </location>
</feature>
<evidence type="ECO:0000256" key="1">
    <source>
        <dbReference type="ARBA" id="ARBA00004651"/>
    </source>
</evidence>
<dbReference type="PANTHER" id="PTHR30250:SF11">
    <property type="entry name" value="O-ANTIGEN TRANSPORTER-RELATED"/>
    <property type="match status" value="1"/>
</dbReference>
<keyword evidence="4 6" id="KW-1133">Transmembrane helix</keyword>
<sequence length="471" mass="53727">MAKGEKLAKDTMLYGIATFGSKVLVFFMLPVYTHYFTTEEYGTWDIVLTTSSLLAPFISFELVSAVYRWLIVERDKQQQIKIITSGTIALVRNLLCFTILAFICLAFISIPYGMLTLLLINVVIINSYMQQCARGLGFNILFALLGLLQTTIHILLILLFLFGFHMRIEAFFYAYILANMAAILLAWILMRFHRFLSLQTYSKSLIKSFLAYAIPIIPGAISWWVMNASDRFIIVRFLGIDFNGLYAVANQIPAILIMISTVFNLAWKDSAIVYFNESDKDNYYTNVFQHFFRLLATSVICITLLTKPIFSIFISEKFIESWQYTGLLLVGTMFSAFSLFWSAGFHGAKKTNVIFITSIIGAIVNILIHILFIHFIGLYAAAWSTVIAFFITWIIRVHTCRPYFTIRLNRKDMLILFPLLFVAILAPYFVGTGELGLLTGLSIILFLAYNKPIIIGVTKLLVHRFKDSRDT</sequence>
<comment type="caution">
    <text evidence="7">The sequence shown here is derived from an EMBL/GenBank/DDBJ whole genome shotgun (WGS) entry which is preliminary data.</text>
</comment>
<evidence type="ECO:0000256" key="3">
    <source>
        <dbReference type="ARBA" id="ARBA00022692"/>
    </source>
</evidence>
<dbReference type="eggNOG" id="COG2244">
    <property type="taxonomic scope" value="Bacteria"/>
</dbReference>
<keyword evidence="3 6" id="KW-0812">Transmembrane</keyword>
<name>A0A024Q781_9BACI</name>
<dbReference type="AlphaFoldDB" id="A0A024Q781"/>
<dbReference type="PANTHER" id="PTHR30250">
    <property type="entry name" value="PST FAMILY PREDICTED COLANIC ACID TRANSPORTER"/>
    <property type="match status" value="1"/>
</dbReference>
<dbReference type="EMBL" id="CCDP010000001">
    <property type="protein sequence ID" value="CDQ38378.1"/>
    <property type="molecule type" value="Genomic_DNA"/>
</dbReference>
<comment type="subcellular location">
    <subcellularLocation>
        <location evidence="1">Cell membrane</location>
        <topology evidence="1">Multi-pass membrane protein</topology>
    </subcellularLocation>
</comment>
<dbReference type="InterPro" id="IPR050833">
    <property type="entry name" value="Poly_Biosynth_Transport"/>
</dbReference>
<gene>
    <name evidence="7" type="ORF">BN990_00648</name>
</gene>
<evidence type="ECO:0000256" key="5">
    <source>
        <dbReference type="ARBA" id="ARBA00023136"/>
    </source>
</evidence>
<reference evidence="8" key="2">
    <citation type="submission" date="2014-05" db="EMBL/GenBank/DDBJ databases">
        <title>Draft genome sequence of Virgibacillus massiliensis Vm-5.</title>
        <authorList>
            <person name="Khelaifia S."/>
            <person name="Croce O."/>
            <person name="Lagier J.C."/>
            <person name="Raoult D."/>
        </authorList>
    </citation>
    <scope>NUCLEOTIDE SEQUENCE [LARGE SCALE GENOMIC DNA]</scope>
    <source>
        <strain evidence="8">Vm-5</strain>
    </source>
</reference>
<reference evidence="7 8" key="1">
    <citation type="submission" date="2014-03" db="EMBL/GenBank/DDBJ databases">
        <authorList>
            <person name="Urmite Genomes U."/>
        </authorList>
    </citation>
    <scope>NUCLEOTIDE SEQUENCE [LARGE SCALE GENOMIC DNA]</scope>
    <source>
        <strain evidence="7 8">Vm-5</strain>
    </source>
</reference>
<accession>A0A024Q781</accession>
<feature type="transmembrane region" description="Helical" evidence="6">
    <location>
        <begin position="12"/>
        <end position="33"/>
    </location>
</feature>
<feature type="transmembrane region" description="Helical" evidence="6">
    <location>
        <begin position="378"/>
        <end position="395"/>
    </location>
</feature>
<evidence type="ECO:0000256" key="2">
    <source>
        <dbReference type="ARBA" id="ARBA00022475"/>
    </source>
</evidence>
<dbReference type="InterPro" id="IPR002797">
    <property type="entry name" value="Polysacc_synth"/>
</dbReference>
<keyword evidence="5 6" id="KW-0472">Membrane</keyword>
<feature type="transmembrane region" description="Helical" evidence="6">
    <location>
        <begin position="140"/>
        <end position="164"/>
    </location>
</feature>
<evidence type="ECO:0000313" key="8">
    <source>
        <dbReference type="Proteomes" id="UP000028875"/>
    </source>
</evidence>
<dbReference type="Proteomes" id="UP000028875">
    <property type="component" value="Unassembled WGS sequence"/>
</dbReference>
<proteinExistence type="predicted"/>
<evidence type="ECO:0000256" key="6">
    <source>
        <dbReference type="SAM" id="Phobius"/>
    </source>
</evidence>
<dbReference type="OrthoDB" id="3249502at2"/>